<protein>
    <submittedName>
        <fullName evidence="1">Uncharacterized protein</fullName>
    </submittedName>
</protein>
<name>A0A382VA32_9ZZZZ</name>
<reference evidence="1" key="1">
    <citation type="submission" date="2018-05" db="EMBL/GenBank/DDBJ databases">
        <authorList>
            <person name="Lanie J.A."/>
            <person name="Ng W.-L."/>
            <person name="Kazmierczak K.M."/>
            <person name="Andrzejewski T.M."/>
            <person name="Davidsen T.M."/>
            <person name="Wayne K.J."/>
            <person name="Tettelin H."/>
            <person name="Glass J.I."/>
            <person name="Rusch D."/>
            <person name="Podicherti R."/>
            <person name="Tsui H.-C.T."/>
            <person name="Winkler M.E."/>
        </authorList>
    </citation>
    <scope>NUCLEOTIDE SEQUENCE</scope>
</reference>
<evidence type="ECO:0000313" key="1">
    <source>
        <dbReference type="EMBL" id="SVD42798.1"/>
    </source>
</evidence>
<accession>A0A382VA32</accession>
<organism evidence="1">
    <name type="scientific">marine metagenome</name>
    <dbReference type="NCBI Taxonomy" id="408172"/>
    <lineage>
        <taxon>unclassified sequences</taxon>
        <taxon>metagenomes</taxon>
        <taxon>ecological metagenomes</taxon>
    </lineage>
</organism>
<gene>
    <name evidence="1" type="ORF">METZ01_LOCUS395652</name>
</gene>
<sequence>LINPIAKRADIEVKAEFLITVLWPDNLEDDVDIYVEDPVGNLVWFKSREPGLMHLDRDDLGKRNDEVTTAAGTILFPENREIVTLRGIVPGEYVVNVHCYFKVGGDPVPVTIQIDKINPYSVVLRETVDLVNKGEEITVTRFSVNGKGEVTNVNKLPKKLVQEWQKG</sequence>
<dbReference type="EMBL" id="UINC01149992">
    <property type="protein sequence ID" value="SVD42798.1"/>
    <property type="molecule type" value="Genomic_DNA"/>
</dbReference>
<feature type="non-terminal residue" evidence="1">
    <location>
        <position position="1"/>
    </location>
</feature>
<proteinExistence type="predicted"/>
<dbReference type="AlphaFoldDB" id="A0A382VA32"/>